<evidence type="ECO:0000256" key="1">
    <source>
        <dbReference type="SAM" id="MobiDB-lite"/>
    </source>
</evidence>
<evidence type="ECO:0000313" key="3">
    <source>
        <dbReference type="Proteomes" id="UP001454036"/>
    </source>
</evidence>
<name>A0AAV3R502_LITER</name>
<feature type="region of interest" description="Disordered" evidence="1">
    <location>
        <begin position="96"/>
        <end position="144"/>
    </location>
</feature>
<feature type="region of interest" description="Disordered" evidence="1">
    <location>
        <begin position="1"/>
        <end position="40"/>
    </location>
</feature>
<evidence type="ECO:0000313" key="2">
    <source>
        <dbReference type="EMBL" id="GAA0170681.1"/>
    </source>
</evidence>
<feature type="compositionally biased region" description="Basic and acidic residues" evidence="1">
    <location>
        <begin position="102"/>
        <end position="116"/>
    </location>
</feature>
<proteinExistence type="predicted"/>
<dbReference type="AlphaFoldDB" id="A0AAV3R502"/>
<dbReference type="Proteomes" id="UP001454036">
    <property type="component" value="Unassembled WGS sequence"/>
</dbReference>
<dbReference type="EMBL" id="BAABME010007351">
    <property type="protein sequence ID" value="GAA0170681.1"/>
    <property type="molecule type" value="Genomic_DNA"/>
</dbReference>
<sequence length="144" mass="16309">MSETSEEFAGSLAKVSKKKSKTVSGESLEVPSSAPAPKRPRGLFLRWSECEESRVASEADKISSEKLLSEVIRYSICLCWSCEIQVRSFFQARKRTGSFQELSRRGRSADQRDPVSKPRYPKTASRFVRRAKEEASARRCRGKL</sequence>
<gene>
    <name evidence="2" type="ORF">LIER_24892</name>
</gene>
<accession>A0AAV3R502</accession>
<reference evidence="2 3" key="1">
    <citation type="submission" date="2024-01" db="EMBL/GenBank/DDBJ databases">
        <title>The complete chloroplast genome sequence of Lithospermum erythrorhizon: insights into the phylogenetic relationship among Boraginaceae species and the maternal lineages of purple gromwells.</title>
        <authorList>
            <person name="Okada T."/>
            <person name="Watanabe K."/>
        </authorList>
    </citation>
    <scope>NUCLEOTIDE SEQUENCE [LARGE SCALE GENOMIC DNA]</scope>
</reference>
<organism evidence="2 3">
    <name type="scientific">Lithospermum erythrorhizon</name>
    <name type="common">Purple gromwell</name>
    <name type="synonym">Lithospermum officinale var. erythrorhizon</name>
    <dbReference type="NCBI Taxonomy" id="34254"/>
    <lineage>
        <taxon>Eukaryota</taxon>
        <taxon>Viridiplantae</taxon>
        <taxon>Streptophyta</taxon>
        <taxon>Embryophyta</taxon>
        <taxon>Tracheophyta</taxon>
        <taxon>Spermatophyta</taxon>
        <taxon>Magnoliopsida</taxon>
        <taxon>eudicotyledons</taxon>
        <taxon>Gunneridae</taxon>
        <taxon>Pentapetalae</taxon>
        <taxon>asterids</taxon>
        <taxon>lamiids</taxon>
        <taxon>Boraginales</taxon>
        <taxon>Boraginaceae</taxon>
        <taxon>Boraginoideae</taxon>
        <taxon>Lithospermeae</taxon>
        <taxon>Lithospermum</taxon>
    </lineage>
</organism>
<protein>
    <submittedName>
        <fullName evidence="2">Uncharacterized protein</fullName>
    </submittedName>
</protein>
<keyword evidence="3" id="KW-1185">Reference proteome</keyword>
<comment type="caution">
    <text evidence="2">The sequence shown here is derived from an EMBL/GenBank/DDBJ whole genome shotgun (WGS) entry which is preliminary data.</text>
</comment>